<evidence type="ECO:0000256" key="2">
    <source>
        <dbReference type="ARBA" id="ARBA00022777"/>
    </source>
</evidence>
<keyword evidence="2" id="KW-0418">Kinase</keyword>
<dbReference type="InterPro" id="IPR036388">
    <property type="entry name" value="WH-like_DNA-bd_sf"/>
</dbReference>
<dbReference type="InterPro" id="IPR003018">
    <property type="entry name" value="GAF"/>
</dbReference>
<evidence type="ECO:0000256" key="4">
    <source>
        <dbReference type="ARBA" id="ARBA00023163"/>
    </source>
</evidence>
<evidence type="ECO:0000256" key="1">
    <source>
        <dbReference type="ARBA" id="ARBA00022679"/>
    </source>
</evidence>
<keyword evidence="3" id="KW-0805">Transcription regulation</keyword>
<proteinExistence type="predicted"/>
<dbReference type="SUPFAM" id="SSF52172">
    <property type="entry name" value="CheY-like"/>
    <property type="match status" value="1"/>
</dbReference>
<dbReference type="InterPro" id="IPR029016">
    <property type="entry name" value="GAF-like_dom_sf"/>
</dbReference>
<dbReference type="InterPro" id="IPR005561">
    <property type="entry name" value="ANTAR"/>
</dbReference>
<keyword evidence="4" id="KW-0804">Transcription</keyword>
<dbReference type="Pfam" id="PF13185">
    <property type="entry name" value="GAF_2"/>
    <property type="match status" value="1"/>
</dbReference>
<dbReference type="InterPro" id="IPR011006">
    <property type="entry name" value="CheY-like_superfamily"/>
</dbReference>
<feature type="region of interest" description="Disordered" evidence="5">
    <location>
        <begin position="1"/>
        <end position="38"/>
    </location>
</feature>
<reference evidence="7" key="1">
    <citation type="submission" date="2020-02" db="EMBL/GenBank/DDBJ databases">
        <authorList>
            <person name="Meier V. D."/>
        </authorList>
    </citation>
    <scope>NUCLEOTIDE SEQUENCE</scope>
    <source>
        <strain evidence="7">AVDCRST_MAG54</strain>
    </source>
</reference>
<dbReference type="SMART" id="SM01012">
    <property type="entry name" value="ANTAR"/>
    <property type="match status" value="1"/>
</dbReference>
<evidence type="ECO:0000256" key="3">
    <source>
        <dbReference type="ARBA" id="ARBA00023015"/>
    </source>
</evidence>
<dbReference type="SUPFAM" id="SSF55781">
    <property type="entry name" value="GAF domain-like"/>
    <property type="match status" value="1"/>
</dbReference>
<dbReference type="Pfam" id="PF03861">
    <property type="entry name" value="ANTAR"/>
    <property type="match status" value="1"/>
</dbReference>
<evidence type="ECO:0000256" key="5">
    <source>
        <dbReference type="SAM" id="MobiDB-lite"/>
    </source>
</evidence>
<name>A0A6J4HI10_9PSEU</name>
<evidence type="ECO:0000313" key="7">
    <source>
        <dbReference type="EMBL" id="CAA9223728.1"/>
    </source>
</evidence>
<dbReference type="PROSITE" id="PS50921">
    <property type="entry name" value="ANTAR"/>
    <property type="match status" value="1"/>
</dbReference>
<evidence type="ECO:0000259" key="6">
    <source>
        <dbReference type="PROSITE" id="PS50921"/>
    </source>
</evidence>
<dbReference type="GO" id="GO:0016301">
    <property type="term" value="F:kinase activity"/>
    <property type="evidence" value="ECO:0007669"/>
    <property type="project" value="UniProtKB-KW"/>
</dbReference>
<dbReference type="Gene3D" id="1.10.10.10">
    <property type="entry name" value="Winged helix-like DNA-binding domain superfamily/Winged helix DNA-binding domain"/>
    <property type="match status" value="1"/>
</dbReference>
<feature type="region of interest" description="Disordered" evidence="5">
    <location>
        <begin position="157"/>
        <end position="201"/>
    </location>
</feature>
<gene>
    <name evidence="7" type="ORF">AVDCRST_MAG54-692</name>
</gene>
<dbReference type="GO" id="GO:0003723">
    <property type="term" value="F:RNA binding"/>
    <property type="evidence" value="ECO:0007669"/>
    <property type="project" value="InterPro"/>
</dbReference>
<accession>A0A6J4HI10</accession>
<feature type="domain" description="ANTAR" evidence="6">
    <location>
        <begin position="365"/>
        <end position="426"/>
    </location>
</feature>
<sequence length="438" mass="47667">MTRSEGVRRHRPSRGIGARGAGASRCGGRSARRSSRPLTRDERYSAVIAISPAWSALSIRSTTAGVSSHPPGQRTWRRRATTTTSCWYRDRHSMTSAPWSLSTLVVISHVPRLRIRQAHSRPWCPGPEPVVAPRTRAVTLGTSVWISTLWASALPASPDGVSGVVPPHGADPEGRRAARRSGGPPTLTSRSSVPRAERSEPVVFADDDDARLREFLSTGRRFAEATTVEQTLQLVITAAVDTSPATDLAGVMLLEGPGKITSPATTDHVVNELDEVQAQHDEGPCVESIYDEEIVLVQDMSEHLDRWPTFARRALDLGVHSSLSFQLYSHHKRAGSLNLFSHRAHAFGDDDRILGALFANQAGLALLGAQRAAQLDRAVASRDVIGTAKGILMERFGLDDNEAFRRLVSSSQDTNIKLVDVARWLVSEQGAVDKQREG</sequence>
<dbReference type="AlphaFoldDB" id="A0A6J4HI10"/>
<protein>
    <recommendedName>
        <fullName evidence="6">ANTAR domain-containing protein</fullName>
    </recommendedName>
</protein>
<keyword evidence="1" id="KW-0808">Transferase</keyword>
<organism evidence="7">
    <name type="scientific">uncultured Actinomycetospora sp</name>
    <dbReference type="NCBI Taxonomy" id="1135996"/>
    <lineage>
        <taxon>Bacteria</taxon>
        <taxon>Bacillati</taxon>
        <taxon>Actinomycetota</taxon>
        <taxon>Actinomycetes</taxon>
        <taxon>Pseudonocardiales</taxon>
        <taxon>Pseudonocardiaceae</taxon>
        <taxon>Actinomycetospora</taxon>
        <taxon>environmental samples</taxon>
    </lineage>
</organism>
<dbReference type="EMBL" id="CADCTH010000096">
    <property type="protein sequence ID" value="CAA9223728.1"/>
    <property type="molecule type" value="Genomic_DNA"/>
</dbReference>
<dbReference type="Gene3D" id="3.30.450.40">
    <property type="match status" value="1"/>
</dbReference>